<feature type="compositionally biased region" description="Pro residues" evidence="1">
    <location>
        <begin position="370"/>
        <end position="382"/>
    </location>
</feature>
<organism evidence="3 4">
    <name type="scientific">Marasmiellus scandens</name>
    <dbReference type="NCBI Taxonomy" id="2682957"/>
    <lineage>
        <taxon>Eukaryota</taxon>
        <taxon>Fungi</taxon>
        <taxon>Dikarya</taxon>
        <taxon>Basidiomycota</taxon>
        <taxon>Agaricomycotina</taxon>
        <taxon>Agaricomycetes</taxon>
        <taxon>Agaricomycetidae</taxon>
        <taxon>Agaricales</taxon>
        <taxon>Marasmiineae</taxon>
        <taxon>Omphalotaceae</taxon>
        <taxon>Marasmiellus</taxon>
    </lineage>
</organism>
<feature type="domain" description="KOW" evidence="2">
    <location>
        <begin position="330"/>
        <end position="357"/>
    </location>
</feature>
<name>A0ABR1IXL5_9AGAR</name>
<evidence type="ECO:0000313" key="4">
    <source>
        <dbReference type="Proteomes" id="UP001498398"/>
    </source>
</evidence>
<evidence type="ECO:0000256" key="1">
    <source>
        <dbReference type="SAM" id="MobiDB-lite"/>
    </source>
</evidence>
<protein>
    <recommendedName>
        <fullName evidence="2">KOW domain-containing protein</fullName>
    </recommendedName>
</protein>
<feature type="region of interest" description="Disordered" evidence="1">
    <location>
        <begin position="369"/>
        <end position="439"/>
    </location>
</feature>
<dbReference type="PANTHER" id="PTHR11125">
    <property type="entry name" value="SUPPRESSOR OF TY 5"/>
    <property type="match status" value="1"/>
</dbReference>
<sequence length="1074" mass="120988">MANPFIDDQAFRDDEEDEECEQYAGGGDGSDEDGEYEGRWSTQGQEQWFNEDDPPPDGLQYGEFVDYLAERYGNGSSERDQPSPVLLQTPDDELEGFTLRNVLLSLEMNQCFWRIRCARGEEILLVSDILQHEYERTNTSHVSPNPQNQHSDNVKNSSPVIDAIDYMRQFAESPTLSVDDAVNELTRILGQSPLPQLWRTAVDKAITEPDEDSSAGVVRLNEILPLLMALDTSHPISSPTKYTRSEPITLGEYRVLSAFVAPTVAGSVYLEAHLGRNPQNSDIVEFLRGHPACIKTGSLRKGQTKPRVWLEPISSLDIAALLSSIPVQSNIKPGSWVRVTKGPYTDDIGLVLRRESGLAQRRLAVLLVPRLPPPPTLPPPPERPSHPKHPLNRDDNLLTRHPLPPTTPTSGDKPSTQHPLPPTTSTPNLAQPRKRKRTREQYPQGLFDHLVSTRKCEDLGGGCFRARREEFEHGLLVGKFSYNVVSRVDISMDSTTQRFFKNSAHPILKDVHFPVSSNWRFFVNDRVEVIQSAPLTVSNIIHPECPHSETYLKDGIIHSVEQNRCLVQFKEYAELDVQDTQVWVRSINLRKMFMIGDLVAVEAGENQGRTGLVLTSYGDEIVVAETGHRQGQSFWVEPNVCRLTKVIQEALVPWIDRHVTICGGQYNQYTGLVVDVLPPRPNYTMLDIVVPRLMQTVRVRHDDVLDTCSNKTLQQTLPLGANQRYFKQVSWDSSFAPNLKSPPVDPHTNQVLKPEDAISRQPDQPWIGVEVMVIKGALKQCGTLKAVERSYHFPSGLRVLIELHYVSAEHGAVPQKYFDYEAIRDPLTGLPLHARYPLRQRQRYWEPLTRIKAVSVSNPKITQPSSLSQSGLSTPPWNNAEFLDPFQTPGAGSSASPSHWALDPRLDGKEFFVCWKPTDQDGLAKVIAKPDCKHQRVRLTHGLEKWFVSPQEIDDLALPIKPKSNKEPLVVVRGEHTGKHIRHIFYTYVDGEKEPLITAAVYSDWGTTAEKLVGLEDDEGQAEEIRVRAEDCARAAYDLNKNRFKDQIAALRSKARTSDKGKTPRRPYQRKTCG</sequence>
<reference evidence="3 4" key="1">
    <citation type="submission" date="2024-01" db="EMBL/GenBank/DDBJ databases">
        <title>A draft genome for the cacao thread blight pathogen Marasmiellus scandens.</title>
        <authorList>
            <person name="Baruah I.K."/>
            <person name="Leung J."/>
            <person name="Bukari Y."/>
            <person name="Amoako-Attah I."/>
            <person name="Meinhardt L.W."/>
            <person name="Bailey B.A."/>
            <person name="Cohen S.P."/>
        </authorList>
    </citation>
    <scope>NUCLEOTIDE SEQUENCE [LARGE SCALE GENOMIC DNA]</scope>
    <source>
        <strain evidence="3 4">GH-19</strain>
    </source>
</reference>
<feature type="region of interest" description="Disordered" evidence="1">
    <location>
        <begin position="1051"/>
        <end position="1074"/>
    </location>
</feature>
<dbReference type="InterPro" id="IPR039659">
    <property type="entry name" value="SPT5"/>
</dbReference>
<feature type="compositionally biased region" description="Basic residues" evidence="1">
    <location>
        <begin position="1063"/>
        <end position="1074"/>
    </location>
</feature>
<comment type="caution">
    <text evidence="3">The sequence shown here is derived from an EMBL/GenBank/DDBJ whole genome shotgun (WGS) entry which is preliminary data.</text>
</comment>
<feature type="domain" description="KOW" evidence="2">
    <location>
        <begin position="652"/>
        <end position="679"/>
    </location>
</feature>
<dbReference type="SMART" id="SM00739">
    <property type="entry name" value="KOW"/>
    <property type="match status" value="3"/>
</dbReference>
<dbReference type="EMBL" id="JBANRG010000064">
    <property type="protein sequence ID" value="KAK7441202.1"/>
    <property type="molecule type" value="Genomic_DNA"/>
</dbReference>
<evidence type="ECO:0000313" key="3">
    <source>
        <dbReference type="EMBL" id="KAK7441202.1"/>
    </source>
</evidence>
<accession>A0ABR1IXL5</accession>
<feature type="region of interest" description="Disordered" evidence="1">
    <location>
        <begin position="1"/>
        <end position="57"/>
    </location>
</feature>
<dbReference type="InterPro" id="IPR005824">
    <property type="entry name" value="KOW"/>
</dbReference>
<gene>
    <name evidence="3" type="ORF">VKT23_016683</name>
</gene>
<dbReference type="SUPFAM" id="SSF50104">
    <property type="entry name" value="Translation proteins SH3-like domain"/>
    <property type="match status" value="1"/>
</dbReference>
<dbReference type="PANTHER" id="PTHR11125:SF7">
    <property type="entry name" value="TRANSCRIPTION ELONGATION FACTOR SPT5"/>
    <property type="match status" value="1"/>
</dbReference>
<proteinExistence type="predicted"/>
<dbReference type="Proteomes" id="UP001498398">
    <property type="component" value="Unassembled WGS sequence"/>
</dbReference>
<dbReference type="InterPro" id="IPR008991">
    <property type="entry name" value="Translation_prot_SH3-like_sf"/>
</dbReference>
<keyword evidence="4" id="KW-1185">Reference proteome</keyword>
<evidence type="ECO:0000259" key="2">
    <source>
        <dbReference type="SMART" id="SM00739"/>
    </source>
</evidence>
<feature type="domain" description="KOW" evidence="2">
    <location>
        <begin position="592"/>
        <end position="619"/>
    </location>
</feature>